<dbReference type="AlphaFoldDB" id="A0A316W0F0"/>
<evidence type="ECO:0000313" key="2">
    <source>
        <dbReference type="Proteomes" id="UP000245783"/>
    </source>
</evidence>
<reference evidence="1 2" key="1">
    <citation type="journal article" date="2018" name="Mol. Biol. Evol.">
        <title>Broad Genomic Sampling Reveals a Smut Pathogenic Ancestry of the Fungal Clade Ustilaginomycotina.</title>
        <authorList>
            <person name="Kijpornyongpan T."/>
            <person name="Mondo S.J."/>
            <person name="Barry K."/>
            <person name="Sandor L."/>
            <person name="Lee J."/>
            <person name="Lipzen A."/>
            <person name="Pangilinan J."/>
            <person name="LaButti K."/>
            <person name="Hainaut M."/>
            <person name="Henrissat B."/>
            <person name="Grigoriev I.V."/>
            <person name="Spatafora J.W."/>
            <person name="Aime M.C."/>
        </authorList>
    </citation>
    <scope>NUCLEOTIDE SEQUENCE [LARGE SCALE GENOMIC DNA]</scope>
    <source>
        <strain evidence="1 2">MCA 4658</strain>
    </source>
</reference>
<dbReference type="EMBL" id="KZ819372">
    <property type="protein sequence ID" value="PWN43159.1"/>
    <property type="molecule type" value="Genomic_DNA"/>
</dbReference>
<dbReference type="Proteomes" id="UP000245783">
    <property type="component" value="Unassembled WGS sequence"/>
</dbReference>
<dbReference type="InParanoid" id="A0A316W0F0"/>
<gene>
    <name evidence="1" type="ORF">IE81DRAFT_98287</name>
</gene>
<organism evidence="1 2">
    <name type="scientific">Ceraceosorus guamensis</name>
    <dbReference type="NCBI Taxonomy" id="1522189"/>
    <lineage>
        <taxon>Eukaryota</taxon>
        <taxon>Fungi</taxon>
        <taxon>Dikarya</taxon>
        <taxon>Basidiomycota</taxon>
        <taxon>Ustilaginomycotina</taxon>
        <taxon>Exobasidiomycetes</taxon>
        <taxon>Ceraceosorales</taxon>
        <taxon>Ceraceosoraceae</taxon>
        <taxon>Ceraceosorus</taxon>
    </lineage>
</organism>
<dbReference type="RefSeq" id="XP_025370319.1">
    <property type="nucleotide sequence ID" value="XM_025517809.1"/>
</dbReference>
<sequence length="155" mass="17110">MRDRRSTEKVADHEAWHAACAGWPKSFRSQFVALMSRCKGKAAIALISTAREEPSAFCSIHIGRPVEACVGRGTSYSGIIVAHARSTFCVGFPAVVVTVLTSRLFARNVIRDLNGEWNCFVDGAAVILEFDHDCKPPDGYRSAAIRKHMKVIEWS</sequence>
<keyword evidence="2" id="KW-1185">Reference proteome</keyword>
<protein>
    <submittedName>
        <fullName evidence="1">Uncharacterized protein</fullName>
    </submittedName>
</protein>
<evidence type="ECO:0000313" key="1">
    <source>
        <dbReference type="EMBL" id="PWN43159.1"/>
    </source>
</evidence>
<name>A0A316W0F0_9BASI</name>
<accession>A0A316W0F0</accession>
<proteinExistence type="predicted"/>
<dbReference type="GeneID" id="37039679"/>